<dbReference type="GO" id="GO:0015627">
    <property type="term" value="C:type II protein secretion system complex"/>
    <property type="evidence" value="ECO:0007669"/>
    <property type="project" value="InterPro"/>
</dbReference>
<dbReference type="PANTHER" id="PTHR39583:SF2">
    <property type="entry name" value="TYPE II SECRETION SYSTEM PROTEIN J"/>
    <property type="match status" value="1"/>
</dbReference>
<evidence type="ECO:0000313" key="12">
    <source>
        <dbReference type="Proteomes" id="UP000199657"/>
    </source>
</evidence>
<proteinExistence type="inferred from homology"/>
<dbReference type="Pfam" id="PF07963">
    <property type="entry name" value="N_methyl"/>
    <property type="match status" value="1"/>
</dbReference>
<evidence type="ECO:0000256" key="7">
    <source>
        <dbReference type="ARBA" id="ARBA00022692"/>
    </source>
</evidence>
<dbReference type="STRING" id="406100.SAMN04488052_11361"/>
<dbReference type="InterPro" id="IPR012902">
    <property type="entry name" value="N_methyl_site"/>
</dbReference>
<comment type="similarity">
    <text evidence="2">Belongs to the GSP J family.</text>
</comment>
<dbReference type="AlphaFoldDB" id="A0A1H8VLW6"/>
<feature type="transmembrane region" description="Helical" evidence="10">
    <location>
        <begin position="12"/>
        <end position="34"/>
    </location>
</feature>
<evidence type="ECO:0000256" key="8">
    <source>
        <dbReference type="ARBA" id="ARBA00022989"/>
    </source>
</evidence>
<dbReference type="GO" id="GO:0015628">
    <property type="term" value="P:protein secretion by the type II secretion system"/>
    <property type="evidence" value="ECO:0007669"/>
    <property type="project" value="InterPro"/>
</dbReference>
<protein>
    <recommendedName>
        <fullName evidence="3">Type II secretion system protein J</fullName>
    </recommendedName>
</protein>
<dbReference type="PANTHER" id="PTHR39583">
    <property type="entry name" value="TYPE II SECRETION SYSTEM PROTEIN J-RELATED"/>
    <property type="match status" value="1"/>
</dbReference>
<accession>A0A1H8VLW6</accession>
<evidence type="ECO:0000256" key="4">
    <source>
        <dbReference type="ARBA" id="ARBA00022475"/>
    </source>
</evidence>
<dbReference type="Proteomes" id="UP000199657">
    <property type="component" value="Unassembled WGS sequence"/>
</dbReference>
<evidence type="ECO:0000256" key="5">
    <source>
        <dbReference type="ARBA" id="ARBA00022481"/>
    </source>
</evidence>
<evidence type="ECO:0000256" key="9">
    <source>
        <dbReference type="ARBA" id="ARBA00023136"/>
    </source>
</evidence>
<keyword evidence="9 10" id="KW-0472">Membrane</keyword>
<organism evidence="11 12">
    <name type="scientific">Aquisalimonas asiatica</name>
    <dbReference type="NCBI Taxonomy" id="406100"/>
    <lineage>
        <taxon>Bacteria</taxon>
        <taxon>Pseudomonadati</taxon>
        <taxon>Pseudomonadota</taxon>
        <taxon>Gammaproteobacteria</taxon>
        <taxon>Chromatiales</taxon>
        <taxon>Ectothiorhodospiraceae</taxon>
        <taxon>Aquisalimonas</taxon>
    </lineage>
</organism>
<comment type="subcellular location">
    <subcellularLocation>
        <location evidence="1">Cell inner membrane</location>
        <topology evidence="1">Single-pass membrane protein</topology>
    </subcellularLocation>
</comment>
<dbReference type="GO" id="GO:0005886">
    <property type="term" value="C:plasma membrane"/>
    <property type="evidence" value="ECO:0007669"/>
    <property type="project" value="UniProtKB-SubCell"/>
</dbReference>
<evidence type="ECO:0000256" key="6">
    <source>
        <dbReference type="ARBA" id="ARBA00022519"/>
    </source>
</evidence>
<dbReference type="InterPro" id="IPR051621">
    <property type="entry name" value="T2SS_protein_J"/>
</dbReference>
<evidence type="ECO:0000313" key="11">
    <source>
        <dbReference type="EMBL" id="SEP16177.1"/>
    </source>
</evidence>
<evidence type="ECO:0000256" key="10">
    <source>
        <dbReference type="SAM" id="Phobius"/>
    </source>
</evidence>
<dbReference type="PROSITE" id="PS00409">
    <property type="entry name" value="PROKAR_NTER_METHYL"/>
    <property type="match status" value="1"/>
</dbReference>
<evidence type="ECO:0000256" key="2">
    <source>
        <dbReference type="ARBA" id="ARBA00011084"/>
    </source>
</evidence>
<keyword evidence="5" id="KW-0488">Methylation</keyword>
<dbReference type="NCBIfam" id="TIGR02532">
    <property type="entry name" value="IV_pilin_GFxxxE"/>
    <property type="match status" value="1"/>
</dbReference>
<keyword evidence="4" id="KW-1003">Cell membrane</keyword>
<keyword evidence="12" id="KW-1185">Reference proteome</keyword>
<evidence type="ECO:0000256" key="3">
    <source>
        <dbReference type="ARBA" id="ARBA00021539"/>
    </source>
</evidence>
<dbReference type="SUPFAM" id="SSF54523">
    <property type="entry name" value="Pili subunits"/>
    <property type="match status" value="1"/>
</dbReference>
<dbReference type="InterPro" id="IPR045584">
    <property type="entry name" value="Pilin-like"/>
</dbReference>
<dbReference type="EMBL" id="FOEG01000013">
    <property type="protein sequence ID" value="SEP16177.1"/>
    <property type="molecule type" value="Genomic_DNA"/>
</dbReference>
<evidence type="ECO:0000256" key="1">
    <source>
        <dbReference type="ARBA" id="ARBA00004377"/>
    </source>
</evidence>
<keyword evidence="6" id="KW-0997">Cell inner membrane</keyword>
<reference evidence="11 12" key="1">
    <citation type="submission" date="2016-10" db="EMBL/GenBank/DDBJ databases">
        <authorList>
            <person name="de Groot N.N."/>
        </authorList>
    </citation>
    <scope>NUCLEOTIDE SEQUENCE [LARGE SCALE GENOMIC DNA]</scope>
    <source>
        <strain evidence="11 12">CGMCC 1.6291</strain>
    </source>
</reference>
<dbReference type="RefSeq" id="WP_091646238.1">
    <property type="nucleotide sequence ID" value="NZ_FOEG01000013.1"/>
</dbReference>
<keyword evidence="8 10" id="KW-1133">Transmembrane helix</keyword>
<name>A0A1H8VLW6_9GAMM</name>
<keyword evidence="7 10" id="KW-0812">Transmembrane</keyword>
<dbReference type="Gene3D" id="3.10.610.10">
    <property type="entry name" value="GSPII I/J protein-like"/>
    <property type="match status" value="1"/>
</dbReference>
<gene>
    <name evidence="11" type="ORF">SAMN04488052_11361</name>
</gene>
<dbReference type="InterPro" id="IPR010055">
    <property type="entry name" value="T2SS_protein-GspJ"/>
</dbReference>
<dbReference type="Gene3D" id="2.10.70.20">
    <property type="entry name" value="gspk-gspi-gspj complex like domains"/>
    <property type="match status" value="1"/>
</dbReference>
<dbReference type="Pfam" id="PF11612">
    <property type="entry name" value="T2SSJ"/>
    <property type="match status" value="1"/>
</dbReference>
<sequence>MTPARGFTLIEMLVALAIFAMVSAVSFTGIMVMIDNRERVADHADRLAAVQTAVALLERDLQQAVARPIRDPMGDPRAAMLSDDLAALEFTRSGRSNPLGVRRSELERVAYRIEDDTLVRLSWDALDQPPEPPRRDRALLDGATDISLRFMDDDAQWRPTWPPAGALPGSPQLPRAVEITITLDDMDTITRVLGLVDTPAQARAAPEVTP</sequence>
<dbReference type="OrthoDB" id="9794345at2"/>
<dbReference type="NCBIfam" id="TIGR01711">
    <property type="entry name" value="gspJ"/>
    <property type="match status" value="1"/>
</dbReference>